<feature type="compositionally biased region" description="Polar residues" evidence="1">
    <location>
        <begin position="93"/>
        <end position="110"/>
    </location>
</feature>
<dbReference type="AlphaFoldDB" id="A0A3S2MWA9"/>
<organism evidence="2 3">
    <name type="scientific">Oryzias javanicus</name>
    <name type="common">Javanese ricefish</name>
    <name type="synonym">Aplocheilus javanicus</name>
    <dbReference type="NCBI Taxonomy" id="123683"/>
    <lineage>
        <taxon>Eukaryota</taxon>
        <taxon>Metazoa</taxon>
        <taxon>Chordata</taxon>
        <taxon>Craniata</taxon>
        <taxon>Vertebrata</taxon>
        <taxon>Euteleostomi</taxon>
        <taxon>Actinopterygii</taxon>
        <taxon>Neopterygii</taxon>
        <taxon>Teleostei</taxon>
        <taxon>Neoteleostei</taxon>
        <taxon>Acanthomorphata</taxon>
        <taxon>Ovalentaria</taxon>
        <taxon>Atherinomorphae</taxon>
        <taxon>Beloniformes</taxon>
        <taxon>Adrianichthyidae</taxon>
        <taxon>Oryziinae</taxon>
        <taxon>Oryzias</taxon>
    </lineage>
</organism>
<evidence type="ECO:0008006" key="4">
    <source>
        <dbReference type="Google" id="ProtNLM"/>
    </source>
</evidence>
<dbReference type="EMBL" id="CM012445">
    <property type="protein sequence ID" value="RVE68217.1"/>
    <property type="molecule type" value="Genomic_DNA"/>
</dbReference>
<feature type="region of interest" description="Disordered" evidence="1">
    <location>
        <begin position="16"/>
        <end position="50"/>
    </location>
</feature>
<protein>
    <recommendedName>
        <fullName evidence="4">Transforming acidic coiled-coil-containing protein C-terminal domain-containing protein</fullName>
    </recommendedName>
</protein>
<dbReference type="OrthoDB" id="10255048at2759"/>
<feature type="compositionally biased region" description="Polar residues" evidence="1">
    <location>
        <begin position="75"/>
        <end position="85"/>
    </location>
</feature>
<evidence type="ECO:0000313" key="3">
    <source>
        <dbReference type="Proteomes" id="UP000283210"/>
    </source>
</evidence>
<evidence type="ECO:0000313" key="2">
    <source>
        <dbReference type="EMBL" id="RVE68217.1"/>
    </source>
</evidence>
<keyword evidence="3" id="KW-1185">Reference proteome</keyword>
<proteinExistence type="predicted"/>
<sequence>MSWLSPVQWAKWTWSAVTGGAGDDGQLRAKDEREDNSDSEGTFETPEAGSPVVEELLGQLDNSIHTVASDFTNHILDSNSNQDATTAPPDEATSPSDSTFSLDQNLNVTKSDLEEGLSSSSPQVNSQTRQLPLLPPSSLLIKPDPSEVDDEPPVTPDVSPDSNLTVDPDLLNGNIEADVMLSKLSCEINDSVITNNVNQNQEMKKDFCRKDNHHGGHATDEEKLAGSVAVKLERIQNVSECQVTSKPVESEFNSAQYEDVCKLKRPSGGSEMQTTGSQVLDSICISEAEKQAVLSLIREEVITKEAEVNDWK</sequence>
<evidence type="ECO:0000256" key="1">
    <source>
        <dbReference type="SAM" id="MobiDB-lite"/>
    </source>
</evidence>
<accession>A0A3S2MWA9</accession>
<gene>
    <name evidence="2" type="ORF">OJAV_G00090040</name>
</gene>
<feature type="compositionally biased region" description="Polar residues" evidence="1">
    <location>
        <begin position="117"/>
        <end position="130"/>
    </location>
</feature>
<feature type="region of interest" description="Disordered" evidence="1">
    <location>
        <begin position="75"/>
        <end position="164"/>
    </location>
</feature>
<reference evidence="2 3" key="1">
    <citation type="submission" date="2018-11" db="EMBL/GenBank/DDBJ databases">
        <authorList>
            <person name="Lopez-Roques C."/>
            <person name="Donnadieu C."/>
            <person name="Bouchez O."/>
            <person name="Klopp C."/>
            <person name="Cabau C."/>
            <person name="Zahm M."/>
        </authorList>
    </citation>
    <scope>NUCLEOTIDE SEQUENCE [LARGE SCALE GENOMIC DNA]</scope>
    <source>
        <strain evidence="2">RS831</strain>
        <tissue evidence="2">Whole body</tissue>
    </source>
</reference>
<dbReference type="Proteomes" id="UP000283210">
    <property type="component" value="Chromosome 9"/>
</dbReference>
<name>A0A3S2MWA9_ORYJA</name>
<reference evidence="2 3" key="2">
    <citation type="submission" date="2019-01" db="EMBL/GenBank/DDBJ databases">
        <title>A chromosome length genome reference of the Java medaka (oryzias javanicus).</title>
        <authorList>
            <person name="Herpin A."/>
            <person name="Takehana Y."/>
            <person name="Naruse K."/>
            <person name="Ansai S."/>
            <person name="Kawaguchi M."/>
        </authorList>
    </citation>
    <scope>NUCLEOTIDE SEQUENCE [LARGE SCALE GENOMIC DNA]</scope>
    <source>
        <strain evidence="2">RS831</strain>
        <tissue evidence="2">Whole body</tissue>
    </source>
</reference>